<evidence type="ECO:0000313" key="2">
    <source>
        <dbReference type="EMBL" id="CAI9156567.1"/>
    </source>
</evidence>
<feature type="compositionally biased region" description="Polar residues" evidence="1">
    <location>
        <begin position="86"/>
        <end position="95"/>
    </location>
</feature>
<feature type="region of interest" description="Disordered" evidence="1">
    <location>
        <begin position="1"/>
        <end position="64"/>
    </location>
</feature>
<protein>
    <submittedName>
        <fullName evidence="2">Uncharacterized protein</fullName>
    </submittedName>
</protein>
<name>A0ABN8Y7M6_RANTA</name>
<organism evidence="2 3">
    <name type="scientific">Rangifer tarandus platyrhynchus</name>
    <name type="common">Svalbard reindeer</name>
    <dbReference type="NCBI Taxonomy" id="3082113"/>
    <lineage>
        <taxon>Eukaryota</taxon>
        <taxon>Metazoa</taxon>
        <taxon>Chordata</taxon>
        <taxon>Craniata</taxon>
        <taxon>Vertebrata</taxon>
        <taxon>Euteleostomi</taxon>
        <taxon>Mammalia</taxon>
        <taxon>Eutheria</taxon>
        <taxon>Laurasiatheria</taxon>
        <taxon>Artiodactyla</taxon>
        <taxon>Ruminantia</taxon>
        <taxon>Pecora</taxon>
        <taxon>Cervidae</taxon>
        <taxon>Odocoileinae</taxon>
        <taxon>Rangifer</taxon>
    </lineage>
</organism>
<reference evidence="2" key="1">
    <citation type="submission" date="2023-04" db="EMBL/GenBank/DDBJ databases">
        <authorList>
            <consortium name="ELIXIR-Norway"/>
        </authorList>
    </citation>
    <scope>NUCLEOTIDE SEQUENCE [LARGE SCALE GENOMIC DNA]</scope>
</reference>
<accession>A0ABN8Y7M6</accession>
<gene>
    <name evidence="2" type="ORF">MRATA1EN1_LOCUS5529</name>
</gene>
<dbReference type="Proteomes" id="UP001176941">
    <property type="component" value="Chromosome 14"/>
</dbReference>
<sequence>MAPECQPQMPPWASLRPELFRKGKGDSGKRKKLRGEREGKETDTALNLLSKRSLSHPGAMPLARGTGIQPLAELTAAATWARGGHQDQSLPNTSPHCPRSLLAAQRAASQSSSAGDGSDRTEGLVSLGDLDSVDSGHAESGCAA</sequence>
<feature type="compositionally biased region" description="Low complexity" evidence="1">
    <location>
        <begin position="99"/>
        <end position="116"/>
    </location>
</feature>
<evidence type="ECO:0000256" key="1">
    <source>
        <dbReference type="SAM" id="MobiDB-lite"/>
    </source>
</evidence>
<keyword evidence="3" id="KW-1185">Reference proteome</keyword>
<proteinExistence type="predicted"/>
<dbReference type="EMBL" id="OX459950">
    <property type="protein sequence ID" value="CAI9156567.1"/>
    <property type="molecule type" value="Genomic_DNA"/>
</dbReference>
<evidence type="ECO:0000313" key="3">
    <source>
        <dbReference type="Proteomes" id="UP001176941"/>
    </source>
</evidence>
<feature type="region of interest" description="Disordered" evidence="1">
    <location>
        <begin position="80"/>
        <end position="144"/>
    </location>
</feature>
<feature type="compositionally biased region" description="Basic and acidic residues" evidence="1">
    <location>
        <begin position="18"/>
        <end position="28"/>
    </location>
</feature>